<keyword evidence="3" id="KW-1185">Reference proteome</keyword>
<gene>
    <name evidence="2" type="ORF">ZIOFF_034449</name>
</gene>
<sequence length="153" mass="16968">MDLSLFSWIWGRKQREVPKLNPGNSSSPSSAAAAVDASGKRLDTSRSPSGETWRARRRRRTDPRVDKEHDAVIVPPDGGCVSCSDSDEEDWAVGWLEPHGTDFRSSEDSFAVLVPCYDRAPGNDDRPPEHGGFISQWLAQHSSESKLSSIRLF</sequence>
<name>A0A8J5GS26_ZINOF</name>
<dbReference type="OrthoDB" id="1922389at2759"/>
<feature type="compositionally biased region" description="Basic and acidic residues" evidence="1">
    <location>
        <begin position="62"/>
        <end position="71"/>
    </location>
</feature>
<dbReference type="PANTHER" id="PTHR34464:SF3">
    <property type="entry name" value="OS09G0376300 PROTEIN"/>
    <property type="match status" value="1"/>
</dbReference>
<proteinExistence type="predicted"/>
<dbReference type="PANTHER" id="PTHR34464">
    <property type="entry name" value="OS09G0376300 PROTEIN"/>
    <property type="match status" value="1"/>
</dbReference>
<evidence type="ECO:0000256" key="1">
    <source>
        <dbReference type="SAM" id="MobiDB-lite"/>
    </source>
</evidence>
<feature type="compositionally biased region" description="Low complexity" evidence="1">
    <location>
        <begin position="25"/>
        <end position="37"/>
    </location>
</feature>
<dbReference type="Proteomes" id="UP000734854">
    <property type="component" value="Unassembled WGS sequence"/>
</dbReference>
<feature type="region of interest" description="Disordered" evidence="1">
    <location>
        <begin position="17"/>
        <end position="79"/>
    </location>
</feature>
<reference evidence="2 3" key="1">
    <citation type="submission" date="2020-08" db="EMBL/GenBank/DDBJ databases">
        <title>Plant Genome Project.</title>
        <authorList>
            <person name="Zhang R.-G."/>
        </authorList>
    </citation>
    <scope>NUCLEOTIDE SEQUENCE [LARGE SCALE GENOMIC DNA]</scope>
    <source>
        <tissue evidence="2">Rhizome</tissue>
    </source>
</reference>
<accession>A0A8J5GS26</accession>
<evidence type="ECO:0000313" key="3">
    <source>
        <dbReference type="Proteomes" id="UP000734854"/>
    </source>
</evidence>
<comment type="caution">
    <text evidence="2">The sequence shown here is derived from an EMBL/GenBank/DDBJ whole genome shotgun (WGS) entry which is preliminary data.</text>
</comment>
<protein>
    <submittedName>
        <fullName evidence="2">Uncharacterized protein</fullName>
    </submittedName>
</protein>
<dbReference type="EMBL" id="JACMSC010000009">
    <property type="protein sequence ID" value="KAG6509058.1"/>
    <property type="molecule type" value="Genomic_DNA"/>
</dbReference>
<dbReference type="AlphaFoldDB" id="A0A8J5GS26"/>
<evidence type="ECO:0000313" key="2">
    <source>
        <dbReference type="EMBL" id="KAG6509058.1"/>
    </source>
</evidence>
<organism evidence="2 3">
    <name type="scientific">Zingiber officinale</name>
    <name type="common">Ginger</name>
    <name type="synonym">Amomum zingiber</name>
    <dbReference type="NCBI Taxonomy" id="94328"/>
    <lineage>
        <taxon>Eukaryota</taxon>
        <taxon>Viridiplantae</taxon>
        <taxon>Streptophyta</taxon>
        <taxon>Embryophyta</taxon>
        <taxon>Tracheophyta</taxon>
        <taxon>Spermatophyta</taxon>
        <taxon>Magnoliopsida</taxon>
        <taxon>Liliopsida</taxon>
        <taxon>Zingiberales</taxon>
        <taxon>Zingiberaceae</taxon>
        <taxon>Zingiber</taxon>
    </lineage>
</organism>